<accession>A0A5B7FED8</accession>
<evidence type="ECO:0000313" key="3">
    <source>
        <dbReference type="Proteomes" id="UP000324222"/>
    </source>
</evidence>
<organism evidence="2 3">
    <name type="scientific">Portunus trituberculatus</name>
    <name type="common">Swimming crab</name>
    <name type="synonym">Neptunus trituberculatus</name>
    <dbReference type="NCBI Taxonomy" id="210409"/>
    <lineage>
        <taxon>Eukaryota</taxon>
        <taxon>Metazoa</taxon>
        <taxon>Ecdysozoa</taxon>
        <taxon>Arthropoda</taxon>
        <taxon>Crustacea</taxon>
        <taxon>Multicrustacea</taxon>
        <taxon>Malacostraca</taxon>
        <taxon>Eumalacostraca</taxon>
        <taxon>Eucarida</taxon>
        <taxon>Decapoda</taxon>
        <taxon>Pleocyemata</taxon>
        <taxon>Brachyura</taxon>
        <taxon>Eubrachyura</taxon>
        <taxon>Portunoidea</taxon>
        <taxon>Portunidae</taxon>
        <taxon>Portuninae</taxon>
        <taxon>Portunus</taxon>
    </lineage>
</organism>
<comment type="caution">
    <text evidence="2">The sequence shown here is derived from an EMBL/GenBank/DDBJ whole genome shotgun (WGS) entry which is preliminary data.</text>
</comment>
<keyword evidence="3" id="KW-1185">Reference proteome</keyword>
<gene>
    <name evidence="2" type="ORF">E2C01_039656</name>
</gene>
<sequence>MALHRSSWHPTLHISPFRGSLPSLALLGWDLHLPPASINRPSTQHIVRYTQSCQAGVMNPKLPLSGHPSAGRYGFPRIQTYCFSYEVLSRTAAPLLTRAARPEGRGCPARTPEYRPSVPCER</sequence>
<dbReference type="EMBL" id="VSRR010006967">
    <property type="protein sequence ID" value="MPC45950.1"/>
    <property type="molecule type" value="Genomic_DNA"/>
</dbReference>
<evidence type="ECO:0000256" key="1">
    <source>
        <dbReference type="SAM" id="MobiDB-lite"/>
    </source>
</evidence>
<evidence type="ECO:0000313" key="2">
    <source>
        <dbReference type="EMBL" id="MPC45950.1"/>
    </source>
</evidence>
<name>A0A5B7FED8_PORTR</name>
<dbReference type="AlphaFoldDB" id="A0A5B7FED8"/>
<reference evidence="2 3" key="1">
    <citation type="submission" date="2019-05" db="EMBL/GenBank/DDBJ databases">
        <title>Another draft genome of Portunus trituberculatus and its Hox gene families provides insights of decapod evolution.</title>
        <authorList>
            <person name="Jeong J.-H."/>
            <person name="Song I."/>
            <person name="Kim S."/>
            <person name="Choi T."/>
            <person name="Kim D."/>
            <person name="Ryu S."/>
            <person name="Kim W."/>
        </authorList>
    </citation>
    <scope>NUCLEOTIDE SEQUENCE [LARGE SCALE GENOMIC DNA]</scope>
    <source>
        <tissue evidence="2">Muscle</tissue>
    </source>
</reference>
<proteinExistence type="predicted"/>
<protein>
    <submittedName>
        <fullName evidence="2">Uncharacterized protein</fullName>
    </submittedName>
</protein>
<dbReference type="Proteomes" id="UP000324222">
    <property type="component" value="Unassembled WGS sequence"/>
</dbReference>
<feature type="region of interest" description="Disordered" evidence="1">
    <location>
        <begin position="102"/>
        <end position="122"/>
    </location>
</feature>